<evidence type="ECO:0000313" key="1">
    <source>
        <dbReference type="EMBL" id="MQM10401.1"/>
    </source>
</evidence>
<proteinExistence type="predicted"/>
<dbReference type="AlphaFoldDB" id="A0A843WYM0"/>
<organism evidence="1 2">
    <name type="scientific">Colocasia esculenta</name>
    <name type="common">Wild taro</name>
    <name type="synonym">Arum esculentum</name>
    <dbReference type="NCBI Taxonomy" id="4460"/>
    <lineage>
        <taxon>Eukaryota</taxon>
        <taxon>Viridiplantae</taxon>
        <taxon>Streptophyta</taxon>
        <taxon>Embryophyta</taxon>
        <taxon>Tracheophyta</taxon>
        <taxon>Spermatophyta</taxon>
        <taxon>Magnoliopsida</taxon>
        <taxon>Liliopsida</taxon>
        <taxon>Araceae</taxon>
        <taxon>Aroideae</taxon>
        <taxon>Colocasieae</taxon>
        <taxon>Colocasia</taxon>
    </lineage>
</organism>
<sequence>KVKKKGLFLLLCFRTPDRSREIISYKELKPVRSEVKLLHHLVVFNDVKLEVFWTNSLKSSSSGFVSISQNSSSSIFFTNLLCVVVVQVFLILDPCVDCCSGCVIASDNVCGVLVRSRLEDLIYCGLDLVCVCVVEPVCSCVCCTQFLSSVSSLCEGWT</sequence>
<reference evidence="1" key="1">
    <citation type="submission" date="2017-07" db="EMBL/GenBank/DDBJ databases">
        <title>Taro Niue Genome Assembly and Annotation.</title>
        <authorList>
            <person name="Atibalentja N."/>
            <person name="Keating K."/>
            <person name="Fields C.J."/>
        </authorList>
    </citation>
    <scope>NUCLEOTIDE SEQUENCE</scope>
    <source>
        <strain evidence="1">Niue_2</strain>
        <tissue evidence="1">Leaf</tissue>
    </source>
</reference>
<dbReference type="EMBL" id="NMUH01004663">
    <property type="protein sequence ID" value="MQM10401.1"/>
    <property type="molecule type" value="Genomic_DNA"/>
</dbReference>
<gene>
    <name evidence="1" type="ORF">Taro_043299</name>
</gene>
<evidence type="ECO:0000313" key="2">
    <source>
        <dbReference type="Proteomes" id="UP000652761"/>
    </source>
</evidence>
<dbReference type="Proteomes" id="UP000652761">
    <property type="component" value="Unassembled WGS sequence"/>
</dbReference>
<protein>
    <submittedName>
        <fullName evidence="1">Uncharacterized protein</fullName>
    </submittedName>
</protein>
<comment type="caution">
    <text evidence="1">The sequence shown here is derived from an EMBL/GenBank/DDBJ whole genome shotgun (WGS) entry which is preliminary data.</text>
</comment>
<name>A0A843WYM0_COLES</name>
<feature type="non-terminal residue" evidence="1">
    <location>
        <position position="158"/>
    </location>
</feature>
<keyword evidence="2" id="KW-1185">Reference proteome</keyword>
<accession>A0A843WYM0</accession>